<dbReference type="InterPro" id="IPR050313">
    <property type="entry name" value="Carb_Metab_HTH_regulators"/>
</dbReference>
<feature type="domain" description="HTH deoR-type" evidence="4">
    <location>
        <begin position="3"/>
        <end position="58"/>
    </location>
</feature>
<dbReference type="GO" id="GO:0003677">
    <property type="term" value="F:DNA binding"/>
    <property type="evidence" value="ECO:0007669"/>
    <property type="project" value="UniProtKB-KW"/>
</dbReference>
<dbReference type="InterPro" id="IPR011991">
    <property type="entry name" value="ArsR-like_HTH"/>
</dbReference>
<accession>A0A5C5X5F1</accession>
<keyword evidence="3" id="KW-0804">Transcription</keyword>
<evidence type="ECO:0000256" key="2">
    <source>
        <dbReference type="ARBA" id="ARBA00023125"/>
    </source>
</evidence>
<dbReference type="InterPro" id="IPR001034">
    <property type="entry name" value="DeoR_HTH"/>
</dbReference>
<evidence type="ECO:0000313" key="5">
    <source>
        <dbReference type="EMBL" id="TWT57978.1"/>
    </source>
</evidence>
<dbReference type="PROSITE" id="PS51000">
    <property type="entry name" value="HTH_DEOR_2"/>
    <property type="match status" value="1"/>
</dbReference>
<dbReference type="EMBL" id="SIHI01000001">
    <property type="protein sequence ID" value="TWT57978.1"/>
    <property type="molecule type" value="Genomic_DNA"/>
</dbReference>
<dbReference type="Pfam" id="PF00455">
    <property type="entry name" value="DeoRC"/>
    <property type="match status" value="1"/>
</dbReference>
<dbReference type="InterPro" id="IPR018356">
    <property type="entry name" value="Tscrpt_reg_HTH_DeoR_CS"/>
</dbReference>
<dbReference type="Proteomes" id="UP000317243">
    <property type="component" value="Unassembled WGS sequence"/>
</dbReference>
<dbReference type="PRINTS" id="PR00037">
    <property type="entry name" value="HTHLACR"/>
</dbReference>
<dbReference type="InterPro" id="IPR037171">
    <property type="entry name" value="NagB/RpiA_transferase-like"/>
</dbReference>
<evidence type="ECO:0000256" key="3">
    <source>
        <dbReference type="ARBA" id="ARBA00023163"/>
    </source>
</evidence>
<proteinExistence type="predicted"/>
<dbReference type="AlphaFoldDB" id="A0A5C5X5F1"/>
<evidence type="ECO:0000313" key="6">
    <source>
        <dbReference type="Proteomes" id="UP000317243"/>
    </source>
</evidence>
<dbReference type="PANTHER" id="PTHR30363">
    <property type="entry name" value="HTH-TYPE TRANSCRIPTIONAL REGULATOR SRLR-RELATED"/>
    <property type="match status" value="1"/>
</dbReference>
<dbReference type="SMART" id="SM00420">
    <property type="entry name" value="HTH_DEOR"/>
    <property type="match status" value="1"/>
</dbReference>
<evidence type="ECO:0000256" key="1">
    <source>
        <dbReference type="ARBA" id="ARBA00023015"/>
    </source>
</evidence>
<comment type="caution">
    <text evidence="5">The sequence shown here is derived from an EMBL/GenBank/DDBJ whole genome shotgun (WGS) entry which is preliminary data.</text>
</comment>
<dbReference type="PROSITE" id="PS00894">
    <property type="entry name" value="HTH_DEOR_1"/>
    <property type="match status" value="1"/>
</dbReference>
<dbReference type="Gene3D" id="1.10.10.10">
    <property type="entry name" value="Winged helix-like DNA-binding domain superfamily/Winged helix DNA-binding domain"/>
    <property type="match status" value="1"/>
</dbReference>
<dbReference type="SMART" id="SM01134">
    <property type="entry name" value="DeoRC"/>
    <property type="match status" value="1"/>
</dbReference>
<keyword evidence="2" id="KW-0238">DNA-binding</keyword>
<dbReference type="RefSeq" id="WP_146508063.1">
    <property type="nucleotide sequence ID" value="NZ_SIHI01000001.1"/>
</dbReference>
<reference evidence="5 6" key="1">
    <citation type="submission" date="2019-02" db="EMBL/GenBank/DDBJ databases">
        <title>Deep-cultivation of Planctomycetes and their phenomic and genomic characterization uncovers novel biology.</title>
        <authorList>
            <person name="Wiegand S."/>
            <person name="Jogler M."/>
            <person name="Boedeker C."/>
            <person name="Pinto D."/>
            <person name="Vollmers J."/>
            <person name="Rivas-Marin E."/>
            <person name="Kohn T."/>
            <person name="Peeters S.H."/>
            <person name="Heuer A."/>
            <person name="Rast P."/>
            <person name="Oberbeckmann S."/>
            <person name="Bunk B."/>
            <person name="Jeske O."/>
            <person name="Meyerdierks A."/>
            <person name="Storesund J.E."/>
            <person name="Kallscheuer N."/>
            <person name="Luecker S."/>
            <person name="Lage O.M."/>
            <person name="Pohl T."/>
            <person name="Merkel B.J."/>
            <person name="Hornburger P."/>
            <person name="Mueller R.-W."/>
            <person name="Bruemmer F."/>
            <person name="Labrenz M."/>
            <person name="Spormann A.M."/>
            <person name="Op Den Camp H."/>
            <person name="Overmann J."/>
            <person name="Amann R."/>
            <person name="Jetten M.S.M."/>
            <person name="Mascher T."/>
            <person name="Medema M.H."/>
            <person name="Devos D.P."/>
            <person name="Kaster A.-K."/>
            <person name="Ovreas L."/>
            <person name="Rohde M."/>
            <person name="Galperin M.Y."/>
            <person name="Jogler C."/>
        </authorList>
    </citation>
    <scope>NUCLEOTIDE SEQUENCE [LARGE SCALE GENOMIC DNA]</scope>
    <source>
        <strain evidence="5 6">KOR42</strain>
    </source>
</reference>
<name>A0A5C5X5F1_9PLAN</name>
<gene>
    <name evidence="5" type="primary">glpR</name>
    <name evidence="5" type="ORF">KOR42_13460</name>
</gene>
<keyword evidence="1" id="KW-0805">Transcription regulation</keyword>
<dbReference type="Gene3D" id="3.40.50.1360">
    <property type="match status" value="1"/>
</dbReference>
<dbReference type="SUPFAM" id="SSF100950">
    <property type="entry name" value="NagB/RpiA/CoA transferase-like"/>
    <property type="match status" value="1"/>
</dbReference>
<dbReference type="SUPFAM" id="SSF46785">
    <property type="entry name" value="Winged helix' DNA-binding domain"/>
    <property type="match status" value="1"/>
</dbReference>
<dbReference type="OrthoDB" id="9797223at2"/>
<dbReference type="InterPro" id="IPR036388">
    <property type="entry name" value="WH-like_DNA-bd_sf"/>
</dbReference>
<keyword evidence="6" id="KW-1185">Reference proteome</keyword>
<dbReference type="CDD" id="cd00090">
    <property type="entry name" value="HTH_ARSR"/>
    <property type="match status" value="1"/>
</dbReference>
<dbReference type="Pfam" id="PF08220">
    <property type="entry name" value="HTH_DeoR"/>
    <property type="match status" value="1"/>
</dbReference>
<protein>
    <submittedName>
        <fullName evidence="5">Glycerol-3-phosphate regulon repressor</fullName>
    </submittedName>
</protein>
<dbReference type="InterPro" id="IPR036390">
    <property type="entry name" value="WH_DNA-bd_sf"/>
</dbReference>
<sequence>MLLDQRRMGILEIIERKGFASLCELASEVDASQSTIRRDLEHLEKSGQVRRTRGGAAYIGESLTGFEERRHLAADEKHAIAKAVVQLISPQETIILDGGTTTLEVAKLLSGLGLQVVTNSLPVVNHLVGSSDTEVVFLGGYLYPKTGVALGELTIESLKRVHARRLIMSVGGITEEGLFNTNSLLAETERQMMESADEIIVVTDSSKLGHSELVCLGPLSKVDRIVVDKKISNEWRQKIVDQGIELTIAQ</sequence>
<dbReference type="GO" id="GO:0003700">
    <property type="term" value="F:DNA-binding transcription factor activity"/>
    <property type="evidence" value="ECO:0007669"/>
    <property type="project" value="InterPro"/>
</dbReference>
<organism evidence="5 6">
    <name type="scientific">Thalassoglobus neptunius</name>
    <dbReference type="NCBI Taxonomy" id="1938619"/>
    <lineage>
        <taxon>Bacteria</taxon>
        <taxon>Pseudomonadati</taxon>
        <taxon>Planctomycetota</taxon>
        <taxon>Planctomycetia</taxon>
        <taxon>Planctomycetales</taxon>
        <taxon>Planctomycetaceae</taxon>
        <taxon>Thalassoglobus</taxon>
    </lineage>
</organism>
<evidence type="ECO:0000259" key="4">
    <source>
        <dbReference type="PROSITE" id="PS51000"/>
    </source>
</evidence>
<dbReference type="InterPro" id="IPR014036">
    <property type="entry name" value="DeoR-like_C"/>
</dbReference>
<dbReference type="PANTHER" id="PTHR30363:SF44">
    <property type="entry name" value="AGA OPERON TRANSCRIPTIONAL REPRESSOR-RELATED"/>
    <property type="match status" value="1"/>
</dbReference>